<protein>
    <submittedName>
        <fullName evidence="2">Uncharacterized protein</fullName>
    </submittedName>
</protein>
<evidence type="ECO:0000256" key="1">
    <source>
        <dbReference type="SAM" id="MobiDB-lite"/>
    </source>
</evidence>
<dbReference type="EMBL" id="ML143494">
    <property type="protein sequence ID" value="TBU23829.1"/>
    <property type="molecule type" value="Genomic_DNA"/>
</dbReference>
<dbReference type="Proteomes" id="UP000292957">
    <property type="component" value="Unassembled WGS sequence"/>
</dbReference>
<sequence length="173" mass="18903">MRDGTEDGVDLSPPSPTWSTSSLDEEIPIPFSHTRRHSSPHLEVYSPGSLRSPSPSTRSRHGSLSEYHTPEPLPSPFLSPSHSHAPRLPRTSLSPYHSPHPSHIPLPANAESYSPPQSPHLHASPLPSPETLHMPSSLPGEFPLQPQAPSHPFGHVHAPSPVRGYRRSPQTPF</sequence>
<gene>
    <name evidence="2" type="ORF">BD311DRAFT_50624</name>
</gene>
<feature type="compositionally biased region" description="Low complexity" evidence="1">
    <location>
        <begin position="92"/>
        <end position="107"/>
    </location>
</feature>
<feature type="region of interest" description="Disordered" evidence="1">
    <location>
        <begin position="1"/>
        <end position="173"/>
    </location>
</feature>
<feature type="compositionally biased region" description="Low complexity" evidence="1">
    <location>
        <begin position="46"/>
        <end position="57"/>
    </location>
</feature>
<organism evidence="2">
    <name type="scientific">Dichomitus squalens</name>
    <dbReference type="NCBI Taxonomy" id="114155"/>
    <lineage>
        <taxon>Eukaryota</taxon>
        <taxon>Fungi</taxon>
        <taxon>Dikarya</taxon>
        <taxon>Basidiomycota</taxon>
        <taxon>Agaricomycotina</taxon>
        <taxon>Agaricomycetes</taxon>
        <taxon>Polyporales</taxon>
        <taxon>Polyporaceae</taxon>
        <taxon>Dichomitus</taxon>
    </lineage>
</organism>
<dbReference type="AlphaFoldDB" id="A0A4Q9M9W4"/>
<accession>A0A4Q9M9W4</accession>
<reference evidence="2" key="1">
    <citation type="submission" date="2019-01" db="EMBL/GenBank/DDBJ databases">
        <title>Draft genome sequences of three monokaryotic isolates of the white-rot basidiomycete fungus Dichomitus squalens.</title>
        <authorList>
            <consortium name="DOE Joint Genome Institute"/>
            <person name="Lopez S.C."/>
            <person name="Andreopoulos B."/>
            <person name="Pangilinan J."/>
            <person name="Lipzen A."/>
            <person name="Riley R."/>
            <person name="Ahrendt S."/>
            <person name="Ng V."/>
            <person name="Barry K."/>
            <person name="Daum C."/>
            <person name="Grigoriev I.V."/>
            <person name="Hilden K.S."/>
            <person name="Makela M.R."/>
            <person name="de Vries R.P."/>
        </authorList>
    </citation>
    <scope>NUCLEOTIDE SEQUENCE [LARGE SCALE GENOMIC DNA]</scope>
    <source>
        <strain evidence="2">OM18370.1</strain>
    </source>
</reference>
<name>A0A4Q9M9W4_9APHY</name>
<evidence type="ECO:0000313" key="2">
    <source>
        <dbReference type="EMBL" id="TBU23829.1"/>
    </source>
</evidence>
<proteinExistence type="predicted"/>